<evidence type="ECO:0000259" key="1">
    <source>
        <dbReference type="PROSITE" id="PS51127"/>
    </source>
</evidence>
<evidence type="ECO:0000313" key="2">
    <source>
        <dbReference type="EMBL" id="MDR9777940.1"/>
    </source>
</evidence>
<comment type="caution">
    <text evidence="2">The sequence shown here is derived from an EMBL/GenBank/DDBJ whole genome shotgun (WGS) entry which is preliminary data.</text>
</comment>
<dbReference type="InterPro" id="IPR013783">
    <property type="entry name" value="Ig-like_fold"/>
</dbReference>
<name>A0AAJ2H1Y0_9HYPH</name>
<evidence type="ECO:0000313" key="3">
    <source>
        <dbReference type="Proteomes" id="UP001268610"/>
    </source>
</evidence>
<reference evidence="2" key="1">
    <citation type="submission" date="2023-04" db="EMBL/GenBank/DDBJ databases">
        <title>Genomic characterization of faba bean (Vicia faba) microsymbionts in Mexican soils.</title>
        <authorList>
            <person name="Rivera Orduna F.N."/>
            <person name="Guevara-Luna J."/>
            <person name="Yan J."/>
            <person name="Arroyo-Herrera I."/>
            <person name="Li Y."/>
            <person name="Vasquez-Murrieta M.S."/>
            <person name="Wang E.T."/>
        </authorList>
    </citation>
    <scope>NUCLEOTIDE SEQUENCE</scope>
    <source>
        <strain evidence="2">CH26</strain>
    </source>
</reference>
<dbReference type="RefSeq" id="WP_310866096.1">
    <property type="nucleotide sequence ID" value="NZ_JAVLSF010000320.1"/>
</dbReference>
<accession>A0AAJ2H1Y0</accession>
<dbReference type="InterPro" id="IPR003344">
    <property type="entry name" value="Big_1_dom"/>
</dbReference>
<dbReference type="EMBL" id="JAVLSF010000320">
    <property type="protein sequence ID" value="MDR9777940.1"/>
    <property type="molecule type" value="Genomic_DNA"/>
</dbReference>
<dbReference type="AlphaFoldDB" id="A0AAJ2H1Y0"/>
<dbReference type="Proteomes" id="UP001268610">
    <property type="component" value="Unassembled WGS sequence"/>
</dbReference>
<proteinExistence type="predicted"/>
<dbReference type="Gene3D" id="2.60.40.10">
    <property type="entry name" value="Immunoglobulins"/>
    <property type="match status" value="1"/>
</dbReference>
<sequence>MTNLHLQEAKNFSLKTTLLAAMISLAGCGGGGSDGYYGGTTPENPTTGGSPETPAINGVNISAIELIDVNNAATQVVTASGANAKVKVTDALGKGISGALVTFSGSGVAFGTSNGAVLTNADGEASISIKPLNLT</sequence>
<gene>
    <name evidence="2" type="ORF">RJJ65_36000</name>
</gene>
<dbReference type="PROSITE" id="PS51127">
    <property type="entry name" value="BIG1"/>
    <property type="match status" value="1"/>
</dbReference>
<organism evidence="2 3">
    <name type="scientific">Rhizobium hidalgonense</name>
    <dbReference type="NCBI Taxonomy" id="1538159"/>
    <lineage>
        <taxon>Bacteria</taxon>
        <taxon>Pseudomonadati</taxon>
        <taxon>Pseudomonadota</taxon>
        <taxon>Alphaproteobacteria</taxon>
        <taxon>Hyphomicrobiales</taxon>
        <taxon>Rhizobiaceae</taxon>
        <taxon>Rhizobium/Agrobacterium group</taxon>
        <taxon>Rhizobium</taxon>
    </lineage>
</organism>
<feature type="domain" description="Big-1" evidence="1">
    <location>
        <begin position="66"/>
        <end position="135"/>
    </location>
</feature>
<feature type="non-terminal residue" evidence="2">
    <location>
        <position position="135"/>
    </location>
</feature>
<protein>
    <recommendedName>
        <fullName evidence="1">Big-1 domain-containing protein</fullName>
    </recommendedName>
</protein>